<dbReference type="EMBL" id="FOHA01000001">
    <property type="protein sequence ID" value="SER54876.1"/>
    <property type="molecule type" value="Genomic_DNA"/>
</dbReference>
<name>A0A1H9Q2R7_9LACT</name>
<dbReference type="SUPFAM" id="SSF46785">
    <property type="entry name" value="Winged helix' DNA-binding domain"/>
    <property type="match status" value="1"/>
</dbReference>
<evidence type="ECO:0000313" key="6">
    <source>
        <dbReference type="Proteomes" id="UP000198948"/>
    </source>
</evidence>
<evidence type="ECO:0000259" key="4">
    <source>
        <dbReference type="PROSITE" id="PS51118"/>
    </source>
</evidence>
<keyword evidence="2 5" id="KW-0238">DNA-binding</keyword>
<dbReference type="Pfam" id="PF01638">
    <property type="entry name" value="HxlR"/>
    <property type="match status" value="1"/>
</dbReference>
<dbReference type="AlphaFoldDB" id="A0A1H9Q2R7"/>
<evidence type="ECO:0000256" key="2">
    <source>
        <dbReference type="ARBA" id="ARBA00023125"/>
    </source>
</evidence>
<dbReference type="RefSeq" id="WP_092649570.1">
    <property type="nucleotide sequence ID" value="NZ_FOHA01000001.1"/>
</dbReference>
<reference evidence="5 6" key="1">
    <citation type="submission" date="2016-10" db="EMBL/GenBank/DDBJ databases">
        <authorList>
            <person name="de Groot N.N."/>
        </authorList>
    </citation>
    <scope>NUCLEOTIDE SEQUENCE [LARGE SCALE GENOMIC DNA]</scope>
    <source>
        <strain evidence="5 6">DSM 13760</strain>
    </source>
</reference>
<evidence type="ECO:0000256" key="3">
    <source>
        <dbReference type="ARBA" id="ARBA00023163"/>
    </source>
</evidence>
<keyword evidence="1" id="KW-0805">Transcription regulation</keyword>
<keyword evidence="6" id="KW-1185">Reference proteome</keyword>
<dbReference type="InterPro" id="IPR036388">
    <property type="entry name" value="WH-like_DNA-bd_sf"/>
</dbReference>
<organism evidence="5 6">
    <name type="scientific">Isobaculum melis</name>
    <dbReference type="NCBI Taxonomy" id="142588"/>
    <lineage>
        <taxon>Bacteria</taxon>
        <taxon>Bacillati</taxon>
        <taxon>Bacillota</taxon>
        <taxon>Bacilli</taxon>
        <taxon>Lactobacillales</taxon>
        <taxon>Carnobacteriaceae</taxon>
        <taxon>Isobaculum</taxon>
    </lineage>
</organism>
<dbReference type="GO" id="GO:0003677">
    <property type="term" value="F:DNA binding"/>
    <property type="evidence" value="ECO:0007669"/>
    <property type="project" value="UniProtKB-KW"/>
</dbReference>
<evidence type="ECO:0000313" key="5">
    <source>
        <dbReference type="EMBL" id="SER54876.1"/>
    </source>
</evidence>
<dbReference type="PROSITE" id="PS51118">
    <property type="entry name" value="HTH_HXLR"/>
    <property type="match status" value="1"/>
</dbReference>
<dbReference type="Proteomes" id="UP000198948">
    <property type="component" value="Unassembled WGS sequence"/>
</dbReference>
<proteinExistence type="predicted"/>
<accession>A0A1H9Q2R7</accession>
<dbReference type="STRING" id="142588.SAMN04488559_101319"/>
<dbReference type="PANTHER" id="PTHR33204">
    <property type="entry name" value="TRANSCRIPTIONAL REGULATOR, MARR FAMILY"/>
    <property type="match status" value="1"/>
</dbReference>
<sequence>MLTKDELPFCPVATTVDLIGNKWTLLIMRELLTGTKRFSELHKAIVGISQKVLTQNLRKMEEDGIVTREVFAEVPPKVEYSLSELGDSLRPIIDSMITWGTDYIQQHLQAEQQDS</sequence>
<dbReference type="CDD" id="cd00090">
    <property type="entry name" value="HTH_ARSR"/>
    <property type="match status" value="1"/>
</dbReference>
<protein>
    <submittedName>
        <fullName evidence="5">DNA-binding transcriptional regulator, HxlR family</fullName>
    </submittedName>
</protein>
<evidence type="ECO:0000256" key="1">
    <source>
        <dbReference type="ARBA" id="ARBA00023015"/>
    </source>
</evidence>
<dbReference type="InterPro" id="IPR011991">
    <property type="entry name" value="ArsR-like_HTH"/>
</dbReference>
<keyword evidence="3" id="KW-0804">Transcription</keyword>
<dbReference type="OrthoDB" id="9791143at2"/>
<feature type="domain" description="HTH hxlR-type" evidence="4">
    <location>
        <begin position="10"/>
        <end position="108"/>
    </location>
</feature>
<dbReference type="InterPro" id="IPR002577">
    <property type="entry name" value="HTH_HxlR"/>
</dbReference>
<dbReference type="InterPro" id="IPR036390">
    <property type="entry name" value="WH_DNA-bd_sf"/>
</dbReference>
<gene>
    <name evidence="5" type="ORF">SAMN04488559_101319</name>
</gene>
<dbReference type="PANTHER" id="PTHR33204:SF37">
    <property type="entry name" value="HTH-TYPE TRANSCRIPTIONAL REGULATOR YODB"/>
    <property type="match status" value="1"/>
</dbReference>
<dbReference type="Gene3D" id="1.10.10.10">
    <property type="entry name" value="Winged helix-like DNA-binding domain superfamily/Winged helix DNA-binding domain"/>
    <property type="match status" value="1"/>
</dbReference>